<dbReference type="EnsemblBacteria" id="ABF42594">
    <property type="protein sequence ID" value="ABF42594"/>
    <property type="gene ID" value="Acid345_3593"/>
</dbReference>
<evidence type="ECO:0000313" key="3">
    <source>
        <dbReference type="Proteomes" id="UP000002432"/>
    </source>
</evidence>
<dbReference type="eggNOG" id="ENOG5033GFP">
    <property type="taxonomic scope" value="Bacteria"/>
</dbReference>
<dbReference type="InterPro" id="IPR024775">
    <property type="entry name" value="DinB-like"/>
</dbReference>
<dbReference type="KEGG" id="aba:Acid345_3593"/>
<accession>Q1IKK6</accession>
<dbReference type="Proteomes" id="UP000002432">
    <property type="component" value="Chromosome"/>
</dbReference>
<dbReference type="EMBL" id="CP000360">
    <property type="protein sequence ID" value="ABF42594.1"/>
    <property type="molecule type" value="Genomic_DNA"/>
</dbReference>
<dbReference type="AlphaFoldDB" id="Q1IKK6"/>
<dbReference type="InterPro" id="IPR034660">
    <property type="entry name" value="DinB/YfiT-like"/>
</dbReference>
<proteinExistence type="predicted"/>
<dbReference type="Pfam" id="PF12867">
    <property type="entry name" value="DinB_2"/>
    <property type="match status" value="1"/>
</dbReference>
<gene>
    <name evidence="2" type="ordered locus">Acid345_3593</name>
</gene>
<protein>
    <recommendedName>
        <fullName evidence="1">DinB-like domain-containing protein</fullName>
    </recommendedName>
</protein>
<keyword evidence="3" id="KW-1185">Reference proteome</keyword>
<reference evidence="2 3" key="1">
    <citation type="journal article" date="2009" name="Appl. Environ. Microbiol.">
        <title>Three genomes from the phylum Acidobacteria provide insight into the lifestyles of these microorganisms in soils.</title>
        <authorList>
            <person name="Ward N.L."/>
            <person name="Challacombe J.F."/>
            <person name="Janssen P.H."/>
            <person name="Henrissat B."/>
            <person name="Coutinho P.M."/>
            <person name="Wu M."/>
            <person name="Xie G."/>
            <person name="Haft D.H."/>
            <person name="Sait M."/>
            <person name="Badger J."/>
            <person name="Barabote R.D."/>
            <person name="Bradley B."/>
            <person name="Brettin T.S."/>
            <person name="Brinkac L.M."/>
            <person name="Bruce D."/>
            <person name="Creasy T."/>
            <person name="Daugherty S.C."/>
            <person name="Davidsen T.M."/>
            <person name="DeBoy R.T."/>
            <person name="Detter J.C."/>
            <person name="Dodson R.J."/>
            <person name="Durkin A.S."/>
            <person name="Ganapathy A."/>
            <person name="Gwinn-Giglio M."/>
            <person name="Han C.S."/>
            <person name="Khouri H."/>
            <person name="Kiss H."/>
            <person name="Kothari S.P."/>
            <person name="Madupu R."/>
            <person name="Nelson K.E."/>
            <person name="Nelson W.C."/>
            <person name="Paulsen I."/>
            <person name="Penn K."/>
            <person name="Ren Q."/>
            <person name="Rosovitz M.J."/>
            <person name="Selengut J.D."/>
            <person name="Shrivastava S."/>
            <person name="Sullivan S.A."/>
            <person name="Tapia R."/>
            <person name="Thompson L.S."/>
            <person name="Watkins K.L."/>
            <person name="Yang Q."/>
            <person name="Yu C."/>
            <person name="Zafar N."/>
            <person name="Zhou L."/>
            <person name="Kuske C.R."/>
        </authorList>
    </citation>
    <scope>NUCLEOTIDE SEQUENCE [LARGE SCALE GENOMIC DNA]</scope>
    <source>
        <strain evidence="2 3">Ellin345</strain>
    </source>
</reference>
<feature type="domain" description="DinB-like" evidence="1">
    <location>
        <begin position="21"/>
        <end position="175"/>
    </location>
</feature>
<name>Q1IKK6_KORVE</name>
<organism evidence="2 3">
    <name type="scientific">Koribacter versatilis (strain Ellin345)</name>
    <dbReference type="NCBI Taxonomy" id="204669"/>
    <lineage>
        <taxon>Bacteria</taxon>
        <taxon>Pseudomonadati</taxon>
        <taxon>Acidobacteriota</taxon>
        <taxon>Terriglobia</taxon>
        <taxon>Terriglobales</taxon>
        <taxon>Candidatus Korobacteraceae</taxon>
        <taxon>Candidatus Korobacter</taxon>
    </lineage>
</organism>
<evidence type="ECO:0000313" key="2">
    <source>
        <dbReference type="EMBL" id="ABF42594.1"/>
    </source>
</evidence>
<dbReference type="Gene3D" id="1.20.120.450">
    <property type="entry name" value="dinb family like domain"/>
    <property type="match status" value="1"/>
</dbReference>
<dbReference type="SUPFAM" id="SSF109854">
    <property type="entry name" value="DinB/YfiT-like putative metalloenzymes"/>
    <property type="match status" value="1"/>
</dbReference>
<dbReference type="HOGENOM" id="CLU_1562125_0_0_0"/>
<evidence type="ECO:0000259" key="1">
    <source>
        <dbReference type="Pfam" id="PF12867"/>
    </source>
</evidence>
<sequence>MANQNSTVDAVLERRWQRVLRRRDGLLAELERWPTEKLRERPAVGSWSALEVVDHLVRSNREILRMAETARGAQRAMRPKDRVRAWMVLGVMWLPTRVAMPKPVESAVKPQLTGDLPALRGEWERVDATLHDFIAGLTDAERRLGVARHPVSGWLDARAGVRFLESHLAHHCYQIQRIRKALGKRRPEYQG</sequence>